<dbReference type="PANTHER" id="PTHR12598:SF0">
    <property type="entry name" value="COPPER HOMEOSTASIS PROTEIN CUTC HOMOLOG"/>
    <property type="match status" value="1"/>
</dbReference>
<dbReference type="Pfam" id="PF03932">
    <property type="entry name" value="CutC"/>
    <property type="match status" value="1"/>
</dbReference>
<protein>
    <recommendedName>
        <fullName evidence="2">PF03932 family protein CutC</fullName>
    </recommendedName>
</protein>
<comment type="similarity">
    <text evidence="1 2">Belongs to the CutC family.</text>
</comment>
<sequence length="283" mass="30442">MSTDTAFLQRTVLPHKVLEVCADSFDSAVCAQKAGAMRIELCANLIIGGTTPTQALTEVVVQALSIPVHVLIRPRFGDFYYSASETECMKRDIALSCKAGAAGIVIGCLQTDGSLDTKKLKALMQAAKEAAGSGKKLSFTLHRAFDMCKDPLKAFEQAGELGFDTVLTSGQAATCWEGQALLSELVSLSRANTNGVGQTGKAEKNVHYPAVMAGSGLKPEYIVPLAQKCGINCFHLSGKKVVHSPMLYKNKNVSMSFKGMSEYELWTADEKTIAEARCQFNML</sequence>
<keyword evidence="4" id="KW-1185">Reference proteome</keyword>
<comment type="caution">
    <text evidence="2">Once thought to be involved in copper homeostasis, experiments in E.coli have shown this is not the case.</text>
</comment>
<dbReference type="RefSeq" id="WP_021687762.1">
    <property type="nucleotide sequence ID" value="NZ_KI260569.1"/>
</dbReference>
<dbReference type="Gene3D" id="3.20.20.380">
    <property type="entry name" value="Copper homeostasis (CutC) domain"/>
    <property type="match status" value="1"/>
</dbReference>
<evidence type="ECO:0000256" key="1">
    <source>
        <dbReference type="ARBA" id="ARBA00007768"/>
    </source>
</evidence>
<evidence type="ECO:0000313" key="3">
    <source>
        <dbReference type="EMBL" id="ERJ92400.1"/>
    </source>
</evidence>
<evidence type="ECO:0000256" key="2">
    <source>
        <dbReference type="HAMAP-Rule" id="MF_00795"/>
    </source>
</evidence>
<dbReference type="Proteomes" id="UP000016649">
    <property type="component" value="Unassembled WGS sequence"/>
</dbReference>
<proteinExistence type="inferred from homology"/>
<name>A0ABN0NXY9_TRELE</name>
<dbReference type="HAMAP" id="MF_00795">
    <property type="entry name" value="CutC"/>
    <property type="match status" value="1"/>
</dbReference>
<dbReference type="SUPFAM" id="SSF110395">
    <property type="entry name" value="CutC-like"/>
    <property type="match status" value="1"/>
</dbReference>
<organism evidence="3 4">
    <name type="scientific">Treponema lecithinolyticum ATCC 700332</name>
    <dbReference type="NCBI Taxonomy" id="1321815"/>
    <lineage>
        <taxon>Bacteria</taxon>
        <taxon>Pseudomonadati</taxon>
        <taxon>Spirochaetota</taxon>
        <taxon>Spirochaetia</taxon>
        <taxon>Spirochaetales</taxon>
        <taxon>Treponemataceae</taxon>
        <taxon>Treponema</taxon>
    </lineage>
</organism>
<reference evidence="3 4" key="1">
    <citation type="submission" date="2013-08" db="EMBL/GenBank/DDBJ databases">
        <authorList>
            <person name="Weinstock G."/>
            <person name="Sodergren E."/>
            <person name="Wylie T."/>
            <person name="Fulton L."/>
            <person name="Fulton R."/>
            <person name="Fronick C."/>
            <person name="O'Laughlin M."/>
            <person name="Godfrey J."/>
            <person name="Miner T."/>
            <person name="Herter B."/>
            <person name="Appelbaum E."/>
            <person name="Cordes M."/>
            <person name="Lek S."/>
            <person name="Wollam A."/>
            <person name="Pepin K.H."/>
            <person name="Palsikar V.B."/>
            <person name="Mitreva M."/>
            <person name="Wilson R.K."/>
        </authorList>
    </citation>
    <scope>NUCLEOTIDE SEQUENCE [LARGE SCALE GENOMIC DNA]</scope>
    <source>
        <strain evidence="3 4">ATCC 700332</strain>
    </source>
</reference>
<dbReference type="EMBL" id="AWVH01000037">
    <property type="protein sequence ID" value="ERJ92400.1"/>
    <property type="molecule type" value="Genomic_DNA"/>
</dbReference>
<accession>A0ABN0NXY9</accession>
<dbReference type="InterPro" id="IPR036822">
    <property type="entry name" value="CutC-like_dom_sf"/>
</dbReference>
<comment type="subcellular location">
    <subcellularLocation>
        <location evidence="2">Cytoplasm</location>
    </subcellularLocation>
</comment>
<evidence type="ECO:0000313" key="4">
    <source>
        <dbReference type="Proteomes" id="UP000016649"/>
    </source>
</evidence>
<dbReference type="InterPro" id="IPR005627">
    <property type="entry name" value="CutC-like"/>
</dbReference>
<keyword evidence="2" id="KW-0963">Cytoplasm</keyword>
<comment type="caution">
    <text evidence="3">The sequence shown here is derived from an EMBL/GenBank/DDBJ whole genome shotgun (WGS) entry which is preliminary data.</text>
</comment>
<dbReference type="PANTHER" id="PTHR12598">
    <property type="entry name" value="COPPER HOMEOSTASIS PROTEIN CUTC"/>
    <property type="match status" value="1"/>
</dbReference>
<gene>
    <name evidence="2" type="primary">cutC</name>
    <name evidence="3" type="ORF">HMPREF9193_01560</name>
</gene>